<dbReference type="Proteomes" id="UP000259173">
    <property type="component" value="Unassembled WGS sequence"/>
</dbReference>
<keyword evidence="1" id="KW-0732">Signal</keyword>
<dbReference type="SUPFAM" id="SSF56935">
    <property type="entry name" value="Porins"/>
    <property type="match status" value="1"/>
</dbReference>
<comment type="caution">
    <text evidence="2">The sequence shown here is derived from an EMBL/GenBank/DDBJ whole genome shotgun (WGS) entry which is preliminary data.</text>
</comment>
<protein>
    <submittedName>
        <fullName evidence="2">TonB-dependent receptor</fullName>
    </submittedName>
</protein>
<dbReference type="EMBL" id="DMBR01000071">
    <property type="protein sequence ID" value="HAE93366.1"/>
    <property type="molecule type" value="Genomic_DNA"/>
</dbReference>
<evidence type="ECO:0000256" key="1">
    <source>
        <dbReference type="SAM" id="SignalP"/>
    </source>
</evidence>
<feature type="non-terminal residue" evidence="2">
    <location>
        <position position="112"/>
    </location>
</feature>
<feature type="chain" id="PRO_5017533682" evidence="1">
    <location>
        <begin position="25"/>
        <end position="112"/>
    </location>
</feature>
<evidence type="ECO:0000313" key="2">
    <source>
        <dbReference type="EMBL" id="HAE93366.1"/>
    </source>
</evidence>
<organism evidence="2 3">
    <name type="scientific">Hyphomonas atlantica</name>
    <dbReference type="NCBI Taxonomy" id="1280948"/>
    <lineage>
        <taxon>Bacteria</taxon>
        <taxon>Pseudomonadati</taxon>
        <taxon>Pseudomonadota</taxon>
        <taxon>Alphaproteobacteria</taxon>
        <taxon>Hyphomonadales</taxon>
        <taxon>Hyphomonadaceae</taxon>
        <taxon>Hyphomonas</taxon>
    </lineage>
</organism>
<dbReference type="Gene3D" id="2.170.130.10">
    <property type="entry name" value="TonB-dependent receptor, plug domain"/>
    <property type="match status" value="1"/>
</dbReference>
<proteinExistence type="predicted"/>
<feature type="signal peptide" evidence="1">
    <location>
        <begin position="1"/>
        <end position="24"/>
    </location>
</feature>
<reference evidence="2 3" key="1">
    <citation type="journal article" date="2018" name="Nat. Biotechnol.">
        <title>A standardized bacterial taxonomy based on genome phylogeny substantially revises the tree of life.</title>
        <authorList>
            <person name="Parks D.H."/>
            <person name="Chuvochina M."/>
            <person name="Waite D.W."/>
            <person name="Rinke C."/>
            <person name="Skarshewski A."/>
            <person name="Chaumeil P.A."/>
            <person name="Hugenholtz P."/>
        </authorList>
    </citation>
    <scope>NUCLEOTIDE SEQUENCE [LARGE SCALE GENOMIC DNA]</scope>
    <source>
        <strain evidence="2">UBA8557</strain>
    </source>
</reference>
<dbReference type="AlphaFoldDB" id="A0A3B9KXJ8"/>
<evidence type="ECO:0000313" key="3">
    <source>
        <dbReference type="Proteomes" id="UP000259173"/>
    </source>
</evidence>
<name>A0A3B9KXJ8_9PROT</name>
<gene>
    <name evidence="2" type="ORF">DCG65_02315</name>
</gene>
<sequence>MKHSYLTATAIAALGLSGQLSAHAQETSAEKARHLEVVTVTTQKQQQALIDVPINVSVADQALIDLLAADDFEDLGNFVPGLQVQAQSLNAPSYSLRGVVSDGGTPRVAMFQ</sequence>
<keyword evidence="2" id="KW-0675">Receptor</keyword>
<dbReference type="InterPro" id="IPR037066">
    <property type="entry name" value="Plug_dom_sf"/>
</dbReference>
<accession>A0A3B9KXJ8</accession>